<evidence type="ECO:0000256" key="3">
    <source>
        <dbReference type="ARBA" id="ARBA00023125"/>
    </source>
</evidence>
<evidence type="ECO:0000256" key="5">
    <source>
        <dbReference type="SAM" id="MobiDB-lite"/>
    </source>
</evidence>
<feature type="compositionally biased region" description="Gly residues" evidence="5">
    <location>
        <begin position="537"/>
        <end position="550"/>
    </location>
</feature>
<keyword evidence="1" id="KW-0805">Transcription regulation</keyword>
<feature type="compositionally biased region" description="Low complexity" evidence="5">
    <location>
        <begin position="521"/>
        <end position="536"/>
    </location>
</feature>
<dbReference type="PRINTS" id="PR01217">
    <property type="entry name" value="PRICHEXTENSN"/>
</dbReference>
<dbReference type="InterPro" id="IPR039425">
    <property type="entry name" value="RNA_pol_sigma-70-like"/>
</dbReference>
<feature type="region of interest" description="Disordered" evidence="5">
    <location>
        <begin position="521"/>
        <end position="550"/>
    </location>
</feature>
<dbReference type="EMBL" id="JBHSRF010000028">
    <property type="protein sequence ID" value="MFC6083419.1"/>
    <property type="molecule type" value="Genomic_DNA"/>
</dbReference>
<evidence type="ECO:0000313" key="7">
    <source>
        <dbReference type="Proteomes" id="UP001596137"/>
    </source>
</evidence>
<dbReference type="SUPFAM" id="SSF88946">
    <property type="entry name" value="Sigma2 domain of RNA polymerase sigma factors"/>
    <property type="match status" value="1"/>
</dbReference>
<name>A0ABW1NJ57_9ACTN</name>
<gene>
    <name evidence="6" type="ORF">ACFP1K_19765</name>
</gene>
<evidence type="ECO:0000256" key="1">
    <source>
        <dbReference type="ARBA" id="ARBA00023015"/>
    </source>
</evidence>
<keyword evidence="3" id="KW-0238">DNA-binding</keyword>
<dbReference type="Proteomes" id="UP001596137">
    <property type="component" value="Unassembled WGS sequence"/>
</dbReference>
<dbReference type="Gene3D" id="1.10.1740.10">
    <property type="match status" value="1"/>
</dbReference>
<feature type="compositionally biased region" description="Pro residues" evidence="5">
    <location>
        <begin position="379"/>
        <end position="418"/>
    </location>
</feature>
<accession>A0ABW1NJ57</accession>
<comment type="caution">
    <text evidence="6">The sequence shown here is derived from an EMBL/GenBank/DDBJ whole genome shotgun (WGS) entry which is preliminary data.</text>
</comment>
<keyword evidence="2" id="KW-0731">Sigma factor</keyword>
<dbReference type="PANTHER" id="PTHR43133">
    <property type="entry name" value="RNA POLYMERASE ECF-TYPE SIGMA FACTO"/>
    <property type="match status" value="1"/>
</dbReference>
<organism evidence="6 7">
    <name type="scientific">Sphaerisporangium aureirubrum</name>
    <dbReference type="NCBI Taxonomy" id="1544736"/>
    <lineage>
        <taxon>Bacteria</taxon>
        <taxon>Bacillati</taxon>
        <taxon>Actinomycetota</taxon>
        <taxon>Actinomycetes</taxon>
        <taxon>Streptosporangiales</taxon>
        <taxon>Streptosporangiaceae</taxon>
        <taxon>Sphaerisporangium</taxon>
    </lineage>
</organism>
<dbReference type="PANTHER" id="PTHR43133:SF8">
    <property type="entry name" value="RNA POLYMERASE SIGMA FACTOR HI_1459-RELATED"/>
    <property type="match status" value="1"/>
</dbReference>
<dbReference type="InterPro" id="IPR013325">
    <property type="entry name" value="RNA_pol_sigma_r2"/>
</dbReference>
<evidence type="ECO:0000256" key="4">
    <source>
        <dbReference type="ARBA" id="ARBA00023163"/>
    </source>
</evidence>
<protein>
    <submittedName>
        <fullName evidence="6">RNA polymerase sigma factor</fullName>
    </submittedName>
</protein>
<sequence length="550" mass="57069">MNDSVLVEALRAREPGALATLYDTYAEGIYRYAWALLANTDGAGVALRDTLIAAEAHVHALAGHDRLRAWLYALARGECMRRRQALPLTDRDATVPGVPVPATGEDAELRLVAIAAVEGLPDDEREVLDLLTRHGIPETELPAVLGIGPEQAEELRDTASLRLQDLVTTEIVARAPSGVCPDRDALLAGRDGVLDDEARALLLLHVAECDDCSPHGERQVSAAKVFELLPAPVLPETLRVRVMSCFIDPELVPYRRFVARRTGLLDGDGFPVPDPKGTRRRPRLLAGVVAAVAIVSAALVLVNEILGATAPVSAALPGGVSLPPSAGSGAGGAGTATEPPRRGTPSAVRPTLTPIAGSPSASRHGTVPYAARRRATPTPSTPPPVPIPPPRPQPPSAPPHATPRPPTARPTPSPPAAPPTASLPTAPPTLTPSQPTASPRLDPTVKPHRRRATPCPSGTVGATAFRSPAPTAPASEAAFLPRSRAAWAPWARLAAARMSQAGSAGRMSQIGSAARMSQIGSGAQMSQAGSGSRWAGLGAGRGASGAWGRF</sequence>
<reference evidence="7" key="1">
    <citation type="journal article" date="2019" name="Int. J. Syst. Evol. Microbiol.">
        <title>The Global Catalogue of Microorganisms (GCM) 10K type strain sequencing project: providing services to taxonomists for standard genome sequencing and annotation.</title>
        <authorList>
            <consortium name="The Broad Institute Genomics Platform"/>
            <consortium name="The Broad Institute Genome Sequencing Center for Infectious Disease"/>
            <person name="Wu L."/>
            <person name="Ma J."/>
        </authorList>
    </citation>
    <scope>NUCLEOTIDE SEQUENCE [LARGE SCALE GENOMIC DNA]</scope>
    <source>
        <strain evidence="7">JCM 30346</strain>
    </source>
</reference>
<evidence type="ECO:0000256" key="2">
    <source>
        <dbReference type="ARBA" id="ARBA00023082"/>
    </source>
</evidence>
<dbReference type="RefSeq" id="WP_380755349.1">
    <property type="nucleotide sequence ID" value="NZ_JBHSRF010000028.1"/>
</dbReference>
<proteinExistence type="predicted"/>
<evidence type="ECO:0000313" key="6">
    <source>
        <dbReference type="EMBL" id="MFC6083419.1"/>
    </source>
</evidence>
<feature type="region of interest" description="Disordered" evidence="5">
    <location>
        <begin position="325"/>
        <end position="473"/>
    </location>
</feature>
<keyword evidence="4" id="KW-0804">Transcription</keyword>
<keyword evidence="7" id="KW-1185">Reference proteome</keyword>